<dbReference type="InterPro" id="IPR050881">
    <property type="entry name" value="LL-DAP_aminotransferase"/>
</dbReference>
<keyword evidence="2 5" id="KW-0032">Aminotransferase</keyword>
<evidence type="ECO:0000256" key="2">
    <source>
        <dbReference type="ARBA" id="ARBA00022576"/>
    </source>
</evidence>
<dbReference type="PANTHER" id="PTHR42832">
    <property type="entry name" value="AMINO ACID AMINOTRANSFERASE"/>
    <property type="match status" value="1"/>
</dbReference>
<proteinExistence type="predicted"/>
<keyword evidence="3 5" id="KW-0808">Transferase</keyword>
<dbReference type="RefSeq" id="WP_037239965.1">
    <property type="nucleotide sequence ID" value="NZ_JAEMUK010000011.1"/>
</dbReference>
<accession>A0A8I1KGX3</accession>
<name>A0A8I1KGX3_9HYPH</name>
<dbReference type="Proteomes" id="UP000623250">
    <property type="component" value="Unassembled WGS sequence"/>
</dbReference>
<keyword evidence="6" id="KW-1185">Reference proteome</keyword>
<dbReference type="Gene3D" id="3.90.1150.10">
    <property type="entry name" value="Aspartate Aminotransferase, domain 1"/>
    <property type="match status" value="1"/>
</dbReference>
<dbReference type="AlphaFoldDB" id="A0A8I1KGX3"/>
<comment type="caution">
    <text evidence="5">The sequence shown here is derived from an EMBL/GenBank/DDBJ whole genome shotgun (WGS) entry which is preliminary data.</text>
</comment>
<dbReference type="InterPro" id="IPR015421">
    <property type="entry name" value="PyrdxlP-dep_Trfase_major"/>
</dbReference>
<dbReference type="SUPFAM" id="SSF53383">
    <property type="entry name" value="PLP-dependent transferases"/>
    <property type="match status" value="1"/>
</dbReference>
<feature type="domain" description="Aminotransferase class I/classII large" evidence="4">
    <location>
        <begin position="32"/>
        <end position="358"/>
    </location>
</feature>
<dbReference type="CDD" id="cd00609">
    <property type="entry name" value="AAT_like"/>
    <property type="match status" value="1"/>
</dbReference>
<dbReference type="PANTHER" id="PTHR42832:SF3">
    <property type="entry name" value="L-GLUTAMINE--4-(METHYLSULFANYL)-2-OXOBUTANOATE AMINOTRANSFERASE"/>
    <property type="match status" value="1"/>
</dbReference>
<dbReference type="Pfam" id="PF00155">
    <property type="entry name" value="Aminotran_1_2"/>
    <property type="match status" value="1"/>
</dbReference>
<evidence type="ECO:0000259" key="4">
    <source>
        <dbReference type="Pfam" id="PF00155"/>
    </source>
</evidence>
<dbReference type="Gene3D" id="3.40.640.10">
    <property type="entry name" value="Type I PLP-dependent aspartate aminotransferase-like (Major domain)"/>
    <property type="match status" value="1"/>
</dbReference>
<dbReference type="InterPro" id="IPR015422">
    <property type="entry name" value="PyrdxlP-dep_Trfase_small"/>
</dbReference>
<dbReference type="GO" id="GO:0008483">
    <property type="term" value="F:transaminase activity"/>
    <property type="evidence" value="ECO:0007669"/>
    <property type="project" value="UniProtKB-KW"/>
</dbReference>
<dbReference type="InterPro" id="IPR015424">
    <property type="entry name" value="PyrdxlP-dep_Trfase"/>
</dbReference>
<dbReference type="GO" id="GO:0030170">
    <property type="term" value="F:pyridoxal phosphate binding"/>
    <property type="evidence" value="ECO:0007669"/>
    <property type="project" value="InterPro"/>
</dbReference>
<evidence type="ECO:0000256" key="1">
    <source>
        <dbReference type="ARBA" id="ARBA00001933"/>
    </source>
</evidence>
<reference evidence="5 6" key="1">
    <citation type="submission" date="2020-12" db="EMBL/GenBank/DDBJ databases">
        <title>Revised draft genomes of Rhodomicrobium vannielii ATCC 17100 and Rhodomicrobium udaipurense JA643.</title>
        <authorList>
            <person name="Conners E.M."/>
            <person name="Davenport E.J."/>
            <person name="Bose A."/>
        </authorList>
    </citation>
    <scope>NUCLEOTIDE SEQUENCE [LARGE SCALE GENOMIC DNA]</scope>
    <source>
        <strain evidence="5 6">JA643</strain>
    </source>
</reference>
<comment type="cofactor">
    <cofactor evidence="1">
        <name>pyridoxal 5'-phosphate</name>
        <dbReference type="ChEBI" id="CHEBI:597326"/>
    </cofactor>
</comment>
<sequence>MSETETSLSTIQSPFPRLRDLIEGLKPGASPIDMTIGEPRHGVPSFAADIIAEHWKSFSKYPPINGIAELRQAIAAWLTRRYALASGVVEPDRHILPLCGTREGLVSAMTLAAAKKNARGAAVLMPNPFYQAYYAGALTAGCEAVMLPATAASGFLPDLDALDPRLLDRTAAFYIASPANPQGVVATPAYFERLIALARRHQFYVFSDECYSEIYQHEPPASALQVAAQTGDLNRVLVFNSLSKRSNAPGLRSGFIAGDASFLKDYLQYRNVACPQVPIPIQHASVALWSDDAHAAESRALYQAKFAAANEKLGGLPNYYEPAGGMFLWLDLSHLGGGVEAAKTIWKGCGVKVLPGAFLAQPDKRGFNPAGDYVRLALVDPLDVTRDAVDRLASMLL</sequence>
<dbReference type="InterPro" id="IPR004839">
    <property type="entry name" value="Aminotransferase_I/II_large"/>
</dbReference>
<evidence type="ECO:0000313" key="6">
    <source>
        <dbReference type="Proteomes" id="UP000623250"/>
    </source>
</evidence>
<gene>
    <name evidence="5" type="ORF">JDN41_06270</name>
</gene>
<protein>
    <submittedName>
        <fullName evidence="5">Aminotransferase class I/II-fold pyridoxal phosphate-dependent enzyme</fullName>
    </submittedName>
</protein>
<organism evidence="5 6">
    <name type="scientific">Rhodomicrobium udaipurense</name>
    <dbReference type="NCBI Taxonomy" id="1202716"/>
    <lineage>
        <taxon>Bacteria</taxon>
        <taxon>Pseudomonadati</taxon>
        <taxon>Pseudomonadota</taxon>
        <taxon>Alphaproteobacteria</taxon>
        <taxon>Hyphomicrobiales</taxon>
        <taxon>Hyphomicrobiaceae</taxon>
        <taxon>Rhodomicrobium</taxon>
    </lineage>
</organism>
<evidence type="ECO:0000313" key="5">
    <source>
        <dbReference type="EMBL" id="MBJ7543160.1"/>
    </source>
</evidence>
<dbReference type="EMBL" id="JAEMUK010000011">
    <property type="protein sequence ID" value="MBJ7543160.1"/>
    <property type="molecule type" value="Genomic_DNA"/>
</dbReference>
<evidence type="ECO:0000256" key="3">
    <source>
        <dbReference type="ARBA" id="ARBA00022679"/>
    </source>
</evidence>